<gene>
    <name evidence="3" type="ORF">SAMN05421543_10114</name>
</gene>
<protein>
    <submittedName>
        <fullName evidence="3">Ion channel</fullName>
    </submittedName>
</protein>
<feature type="transmembrane region" description="Helical" evidence="1">
    <location>
        <begin position="12"/>
        <end position="30"/>
    </location>
</feature>
<feature type="domain" description="Potassium channel" evidence="2">
    <location>
        <begin position="80"/>
        <end position="170"/>
    </location>
</feature>
<keyword evidence="1" id="KW-0472">Membrane</keyword>
<sequence>MLARLRFTARTCMILCYLIGQVSILCWLYPPPRPTRGMGLQMMDLLVLSAVTIGIVYEWFKVLPRASIRQAVLFMLSIIFQVVELFAFAYYLIVCVNPASFSMPDGTFAGPHRFGHGYEFLYYSVTTFTGTGYGDVTPASAMAKEFASTEMLVGWIMSTLMMALLGSKISQLFFRRRGR</sequence>
<dbReference type="EMBL" id="FPBV01000001">
    <property type="protein sequence ID" value="SFU30071.1"/>
    <property type="molecule type" value="Genomic_DNA"/>
</dbReference>
<evidence type="ECO:0000256" key="1">
    <source>
        <dbReference type="SAM" id="Phobius"/>
    </source>
</evidence>
<dbReference type="Pfam" id="PF07885">
    <property type="entry name" value="Ion_trans_2"/>
    <property type="match status" value="1"/>
</dbReference>
<accession>A0A1I7F1I3</accession>
<keyword evidence="4" id="KW-1185">Reference proteome</keyword>
<dbReference type="Gene3D" id="1.10.287.70">
    <property type="match status" value="1"/>
</dbReference>
<feature type="transmembrane region" description="Helical" evidence="1">
    <location>
        <begin position="72"/>
        <end position="93"/>
    </location>
</feature>
<dbReference type="AlphaFoldDB" id="A0A1I7F1I3"/>
<dbReference type="SUPFAM" id="SSF81324">
    <property type="entry name" value="Voltage-gated potassium channels"/>
    <property type="match status" value="1"/>
</dbReference>
<dbReference type="Proteomes" id="UP000183508">
    <property type="component" value="Unassembled WGS sequence"/>
</dbReference>
<proteinExistence type="predicted"/>
<keyword evidence="1" id="KW-1133">Transmembrane helix</keyword>
<evidence type="ECO:0000313" key="4">
    <source>
        <dbReference type="Proteomes" id="UP000183508"/>
    </source>
</evidence>
<feature type="transmembrane region" description="Helical" evidence="1">
    <location>
        <begin position="42"/>
        <end position="60"/>
    </location>
</feature>
<dbReference type="STRING" id="392015.SAMN05421543_10114"/>
<name>A0A1I7F1I3_9BACL</name>
<feature type="transmembrane region" description="Helical" evidence="1">
    <location>
        <begin position="152"/>
        <end position="174"/>
    </location>
</feature>
<dbReference type="OrthoDB" id="2880462at2"/>
<organism evidence="3 4">
    <name type="scientific">Alicyclobacillus macrosporangiidus</name>
    <dbReference type="NCBI Taxonomy" id="392015"/>
    <lineage>
        <taxon>Bacteria</taxon>
        <taxon>Bacillati</taxon>
        <taxon>Bacillota</taxon>
        <taxon>Bacilli</taxon>
        <taxon>Bacillales</taxon>
        <taxon>Alicyclobacillaceae</taxon>
        <taxon>Alicyclobacillus</taxon>
    </lineage>
</organism>
<dbReference type="InterPro" id="IPR013099">
    <property type="entry name" value="K_chnl_dom"/>
</dbReference>
<dbReference type="RefSeq" id="WP_074948405.1">
    <property type="nucleotide sequence ID" value="NZ_FPBV01000001.1"/>
</dbReference>
<evidence type="ECO:0000313" key="3">
    <source>
        <dbReference type="EMBL" id="SFU30071.1"/>
    </source>
</evidence>
<keyword evidence="1" id="KW-0812">Transmembrane</keyword>
<evidence type="ECO:0000259" key="2">
    <source>
        <dbReference type="Pfam" id="PF07885"/>
    </source>
</evidence>
<reference evidence="4" key="1">
    <citation type="submission" date="2016-10" db="EMBL/GenBank/DDBJ databases">
        <authorList>
            <person name="Varghese N."/>
        </authorList>
    </citation>
    <scope>NUCLEOTIDE SEQUENCE [LARGE SCALE GENOMIC DNA]</scope>
    <source>
        <strain evidence="4">DSM 17980</strain>
    </source>
</reference>